<reference evidence="1 2" key="1">
    <citation type="submission" date="2020-04" db="EMBL/GenBank/DDBJ databases">
        <authorList>
            <person name="Alioto T."/>
            <person name="Alioto T."/>
            <person name="Gomez Garrido J."/>
        </authorList>
    </citation>
    <scope>NUCLEOTIDE SEQUENCE [LARGE SCALE GENOMIC DNA]</scope>
</reference>
<protein>
    <submittedName>
        <fullName evidence="1">Uncharacterized protein</fullName>
    </submittedName>
</protein>
<dbReference type="AlphaFoldDB" id="A0A8S1CE94"/>
<evidence type="ECO:0000313" key="2">
    <source>
        <dbReference type="Proteomes" id="UP000494165"/>
    </source>
</evidence>
<proteinExistence type="predicted"/>
<sequence>MQRVIAAVHASQGDSCHRVVVCHSCEALLEEQEIVVGELRLYRKEVLLMRRWDAASMDKTVQLNGISALLRTTREHRHARTTLLRFLTEIYTIKKP</sequence>
<name>A0A8S1CE94_9INSE</name>
<evidence type="ECO:0000313" key="1">
    <source>
        <dbReference type="EMBL" id="CAB3367305.1"/>
    </source>
</evidence>
<organism evidence="1 2">
    <name type="scientific">Cloeon dipterum</name>
    <dbReference type="NCBI Taxonomy" id="197152"/>
    <lineage>
        <taxon>Eukaryota</taxon>
        <taxon>Metazoa</taxon>
        <taxon>Ecdysozoa</taxon>
        <taxon>Arthropoda</taxon>
        <taxon>Hexapoda</taxon>
        <taxon>Insecta</taxon>
        <taxon>Pterygota</taxon>
        <taxon>Palaeoptera</taxon>
        <taxon>Ephemeroptera</taxon>
        <taxon>Pisciforma</taxon>
        <taxon>Baetidae</taxon>
        <taxon>Cloeon</taxon>
    </lineage>
</organism>
<dbReference type="Proteomes" id="UP000494165">
    <property type="component" value="Unassembled WGS sequence"/>
</dbReference>
<dbReference type="EMBL" id="CADEPI010000030">
    <property type="protein sequence ID" value="CAB3367305.1"/>
    <property type="molecule type" value="Genomic_DNA"/>
</dbReference>
<comment type="caution">
    <text evidence="1">The sequence shown here is derived from an EMBL/GenBank/DDBJ whole genome shotgun (WGS) entry which is preliminary data.</text>
</comment>
<gene>
    <name evidence="1" type="ORF">CLODIP_2_CD00353</name>
</gene>
<keyword evidence="2" id="KW-1185">Reference proteome</keyword>
<accession>A0A8S1CE94</accession>